<feature type="region of interest" description="Disordered" evidence="4">
    <location>
        <begin position="151"/>
        <end position="174"/>
    </location>
</feature>
<dbReference type="PIRSF" id="PIRSF028729">
    <property type="entry name" value="E3_ubiquit_lig_SCF_Skp"/>
    <property type="match status" value="1"/>
</dbReference>
<sequence>MPVVKLQASDGEIFHTDSETAKCSSTIKTLLDDCGGLGAEAENDPLIPLPNVNSAILKKVLIWAKHHQADNEDEYGGEAARPMVEISAWDAEFLAMDQGTLFELILAANYLDIRSLLNAACMTVANMIKGHTAEEIRRTFHITNDFAPSEEDLLPKEAEVPEEEEEEPTVYGDI</sequence>
<evidence type="ECO:0000256" key="3">
    <source>
        <dbReference type="PIRNR" id="PIRNR028729"/>
    </source>
</evidence>
<dbReference type="OrthoDB" id="7827685at2759"/>
<dbReference type="InterPro" id="IPR016072">
    <property type="entry name" value="Skp1_comp_dimer"/>
</dbReference>
<reference evidence="7" key="1">
    <citation type="journal article" date="2023" name="Genome Biol. Evol.">
        <title>Long-read-based Genome Assembly of Drosophila gunungcola Reveals Fewer Chemosensory Genes in Flower-breeding Species.</title>
        <authorList>
            <person name="Negi A."/>
            <person name="Liao B.Y."/>
            <person name="Yeh S.D."/>
        </authorList>
    </citation>
    <scope>NUCLEOTIDE SEQUENCE</scope>
    <source>
        <strain evidence="7">Sukarami</strain>
    </source>
</reference>
<evidence type="ECO:0000256" key="2">
    <source>
        <dbReference type="ARBA" id="ARBA00022786"/>
    </source>
</evidence>
<name>A0A9P9YKU3_9MUSC</name>
<dbReference type="Pfam" id="PF01466">
    <property type="entry name" value="Skp1"/>
    <property type="match status" value="1"/>
</dbReference>
<evidence type="ECO:0000256" key="4">
    <source>
        <dbReference type="SAM" id="MobiDB-lite"/>
    </source>
</evidence>
<feature type="domain" description="SKP1 component POZ" evidence="6">
    <location>
        <begin position="2"/>
        <end position="68"/>
    </location>
</feature>
<dbReference type="SMART" id="SM00512">
    <property type="entry name" value="Skp1"/>
    <property type="match status" value="1"/>
</dbReference>
<evidence type="ECO:0000259" key="5">
    <source>
        <dbReference type="Pfam" id="PF01466"/>
    </source>
</evidence>
<dbReference type="InterPro" id="IPR011333">
    <property type="entry name" value="SKP1/BTB/POZ_sf"/>
</dbReference>
<comment type="pathway">
    <text evidence="3">Protein modification; protein ubiquitination.</text>
</comment>
<comment type="caution">
    <text evidence="7">The sequence shown here is derived from an EMBL/GenBank/DDBJ whole genome shotgun (WGS) entry which is preliminary data.</text>
</comment>
<dbReference type="SUPFAM" id="SSF81382">
    <property type="entry name" value="Skp1 dimerisation domain-like"/>
    <property type="match status" value="1"/>
</dbReference>
<keyword evidence="2 3" id="KW-0833">Ubl conjugation pathway</keyword>
<evidence type="ECO:0000313" key="8">
    <source>
        <dbReference type="Proteomes" id="UP001059596"/>
    </source>
</evidence>
<dbReference type="InterPro" id="IPR016897">
    <property type="entry name" value="SKP1"/>
</dbReference>
<dbReference type="Gene3D" id="3.30.710.10">
    <property type="entry name" value="Potassium Channel Kv1.1, Chain A"/>
    <property type="match status" value="1"/>
</dbReference>
<accession>A0A9P9YKU3</accession>
<dbReference type="SUPFAM" id="SSF54695">
    <property type="entry name" value="POZ domain"/>
    <property type="match status" value="1"/>
</dbReference>
<dbReference type="GO" id="GO:0006511">
    <property type="term" value="P:ubiquitin-dependent protein catabolic process"/>
    <property type="evidence" value="ECO:0007669"/>
    <property type="project" value="InterPro"/>
</dbReference>
<evidence type="ECO:0008006" key="9">
    <source>
        <dbReference type="Google" id="ProtNLM"/>
    </source>
</evidence>
<dbReference type="InterPro" id="IPR001232">
    <property type="entry name" value="SKP1-like"/>
</dbReference>
<evidence type="ECO:0000313" key="7">
    <source>
        <dbReference type="EMBL" id="KAI8038829.1"/>
    </source>
</evidence>
<protein>
    <recommendedName>
        <fullName evidence="9">S-phase kinase-associated protein 1</fullName>
    </recommendedName>
</protein>
<dbReference type="EMBL" id="JAMKOV010000007">
    <property type="protein sequence ID" value="KAI8038829.1"/>
    <property type="molecule type" value="Genomic_DNA"/>
</dbReference>
<dbReference type="InterPro" id="IPR016073">
    <property type="entry name" value="Skp1_comp_POZ"/>
</dbReference>
<feature type="domain" description="SKP1 component dimerisation" evidence="5">
    <location>
        <begin position="115"/>
        <end position="159"/>
    </location>
</feature>
<dbReference type="FunFam" id="3.30.710.10:FF:000026">
    <property type="entry name" value="E3 ubiquitin ligase complex SCF subunit"/>
    <property type="match status" value="1"/>
</dbReference>
<evidence type="ECO:0000259" key="6">
    <source>
        <dbReference type="Pfam" id="PF03931"/>
    </source>
</evidence>
<proteinExistence type="inferred from homology"/>
<gene>
    <name evidence="7" type="ORF">M5D96_008738</name>
</gene>
<comment type="similarity">
    <text evidence="1 3">Belongs to the SKP1 family.</text>
</comment>
<evidence type="ECO:0000256" key="1">
    <source>
        <dbReference type="ARBA" id="ARBA00009993"/>
    </source>
</evidence>
<dbReference type="Proteomes" id="UP001059596">
    <property type="component" value="Unassembled WGS sequence"/>
</dbReference>
<dbReference type="InterPro" id="IPR036296">
    <property type="entry name" value="SKP1-like_dim_sf"/>
</dbReference>
<dbReference type="Pfam" id="PF03931">
    <property type="entry name" value="Skp1_POZ"/>
    <property type="match status" value="1"/>
</dbReference>
<organism evidence="7 8">
    <name type="scientific">Drosophila gunungcola</name>
    <name type="common">fruit fly</name>
    <dbReference type="NCBI Taxonomy" id="103775"/>
    <lineage>
        <taxon>Eukaryota</taxon>
        <taxon>Metazoa</taxon>
        <taxon>Ecdysozoa</taxon>
        <taxon>Arthropoda</taxon>
        <taxon>Hexapoda</taxon>
        <taxon>Insecta</taxon>
        <taxon>Pterygota</taxon>
        <taxon>Neoptera</taxon>
        <taxon>Endopterygota</taxon>
        <taxon>Diptera</taxon>
        <taxon>Brachycera</taxon>
        <taxon>Muscomorpha</taxon>
        <taxon>Ephydroidea</taxon>
        <taxon>Drosophilidae</taxon>
        <taxon>Drosophila</taxon>
        <taxon>Sophophora</taxon>
    </lineage>
</organism>
<keyword evidence="8" id="KW-1185">Reference proteome</keyword>
<dbReference type="CDD" id="cd18322">
    <property type="entry name" value="BTB_POZ_SKP1"/>
    <property type="match status" value="1"/>
</dbReference>
<dbReference type="PANTHER" id="PTHR11165">
    <property type="entry name" value="SKP1"/>
    <property type="match status" value="1"/>
</dbReference>
<dbReference type="AlphaFoldDB" id="A0A9P9YKU3"/>